<keyword evidence="8" id="KW-1133">Transmembrane helix</keyword>
<evidence type="ECO:0000256" key="5">
    <source>
        <dbReference type="ARBA" id="ARBA00022692"/>
    </source>
</evidence>
<dbReference type="InterPro" id="IPR019533">
    <property type="entry name" value="Peptidase_S26"/>
</dbReference>
<evidence type="ECO:0000256" key="1">
    <source>
        <dbReference type="ARBA" id="ARBA00004434"/>
    </source>
</evidence>
<comment type="similarity">
    <text evidence="2">Belongs to the peptidase S26 family. IMP2 subfamily.</text>
</comment>
<dbReference type="Gene3D" id="2.10.109.10">
    <property type="entry name" value="Umud Fragment, subunit A"/>
    <property type="match status" value="1"/>
</dbReference>
<evidence type="ECO:0000256" key="3">
    <source>
        <dbReference type="ARBA" id="ARBA00013650"/>
    </source>
</evidence>
<keyword evidence="9" id="KW-0496">Mitochondrion</keyword>
<feature type="domain" description="Peptidase S26" evidence="12">
    <location>
        <begin position="22"/>
        <end position="98"/>
    </location>
</feature>
<accession>A0A0C9XYN9</accession>
<dbReference type="InterPro" id="IPR037730">
    <property type="entry name" value="IMP2"/>
</dbReference>
<dbReference type="CDD" id="cd06530">
    <property type="entry name" value="S26_SPase_I"/>
    <property type="match status" value="1"/>
</dbReference>
<evidence type="ECO:0000313" key="14">
    <source>
        <dbReference type="Proteomes" id="UP000054477"/>
    </source>
</evidence>
<sequence length="198" mass="23114">MFNRFWARPTWKNPLYWLPTGFVLSQYFYNVDVISGRSMQPTLNPDTSSSRDVAIFHRHALFTRDIYQRDDIITLRSPEDPRRTLIKRIIALEGDVVWTLPPYPVRDVRVPIGHIWVEGDEPFYSDDSNIFGPVPMALVESKLVCIIWPLHRFGRISKAELPLSRSGPSFRRAMAQFDRERARESRVTKVEEAHCVKV</sequence>
<evidence type="ECO:0000313" key="13">
    <source>
        <dbReference type="EMBL" id="KIK06814.1"/>
    </source>
</evidence>
<evidence type="ECO:0000256" key="4">
    <source>
        <dbReference type="ARBA" id="ARBA00022670"/>
    </source>
</evidence>
<dbReference type="GO" id="GO:0006627">
    <property type="term" value="P:protein processing involved in protein targeting to mitochondrion"/>
    <property type="evidence" value="ECO:0007669"/>
    <property type="project" value="InterPro"/>
</dbReference>
<feature type="active site" evidence="11">
    <location>
        <position position="38"/>
    </location>
</feature>
<evidence type="ECO:0000256" key="11">
    <source>
        <dbReference type="PIRSR" id="PIRSR600223-1"/>
    </source>
</evidence>
<dbReference type="PANTHER" id="PTHR46041">
    <property type="entry name" value="MITOCHONDRIAL INNER MEMBRANE PROTEASE SUBUNIT 2"/>
    <property type="match status" value="1"/>
</dbReference>
<keyword evidence="6" id="KW-0999">Mitochondrion inner membrane</keyword>
<dbReference type="OrthoDB" id="308440at2759"/>
<dbReference type="InterPro" id="IPR036286">
    <property type="entry name" value="LexA/Signal_pep-like_sf"/>
</dbReference>
<proteinExistence type="inferred from homology"/>
<evidence type="ECO:0000256" key="9">
    <source>
        <dbReference type="ARBA" id="ARBA00023128"/>
    </source>
</evidence>
<reference evidence="13 14" key="1">
    <citation type="submission" date="2014-04" db="EMBL/GenBank/DDBJ databases">
        <authorList>
            <consortium name="DOE Joint Genome Institute"/>
            <person name="Kuo A."/>
            <person name="Kohler A."/>
            <person name="Nagy L.G."/>
            <person name="Floudas D."/>
            <person name="Copeland A."/>
            <person name="Barry K.W."/>
            <person name="Cichocki N."/>
            <person name="Veneault-Fourrey C."/>
            <person name="LaButti K."/>
            <person name="Lindquist E.A."/>
            <person name="Lipzen A."/>
            <person name="Lundell T."/>
            <person name="Morin E."/>
            <person name="Murat C."/>
            <person name="Sun H."/>
            <person name="Tunlid A."/>
            <person name="Henrissat B."/>
            <person name="Grigoriev I.V."/>
            <person name="Hibbett D.S."/>
            <person name="Martin F."/>
            <person name="Nordberg H.P."/>
            <person name="Cantor M.N."/>
            <person name="Hua S.X."/>
        </authorList>
    </citation>
    <scope>NUCLEOTIDE SEQUENCE [LARGE SCALE GENOMIC DNA]</scope>
    <source>
        <strain evidence="13 14">LaAM-08-1</strain>
    </source>
</reference>
<protein>
    <recommendedName>
        <fullName evidence="3">Mitochondrial inner membrane protease subunit 2</fullName>
    </recommendedName>
</protein>
<organism evidence="13 14">
    <name type="scientific">Laccaria amethystina LaAM-08-1</name>
    <dbReference type="NCBI Taxonomy" id="1095629"/>
    <lineage>
        <taxon>Eukaryota</taxon>
        <taxon>Fungi</taxon>
        <taxon>Dikarya</taxon>
        <taxon>Basidiomycota</taxon>
        <taxon>Agaricomycotina</taxon>
        <taxon>Agaricomycetes</taxon>
        <taxon>Agaricomycetidae</taxon>
        <taxon>Agaricales</taxon>
        <taxon>Agaricineae</taxon>
        <taxon>Hydnangiaceae</taxon>
        <taxon>Laccaria</taxon>
    </lineage>
</organism>
<dbReference type="GO" id="GO:0042720">
    <property type="term" value="C:mitochondrial inner membrane peptidase complex"/>
    <property type="evidence" value="ECO:0007669"/>
    <property type="project" value="InterPro"/>
</dbReference>
<comment type="subcellular location">
    <subcellularLocation>
        <location evidence="1">Mitochondrion inner membrane</location>
        <topology evidence="1">Single-pass membrane protein</topology>
    </subcellularLocation>
</comment>
<dbReference type="SUPFAM" id="SSF51306">
    <property type="entry name" value="LexA/Signal peptidase"/>
    <property type="match status" value="1"/>
</dbReference>
<reference evidence="14" key="2">
    <citation type="submission" date="2015-01" db="EMBL/GenBank/DDBJ databases">
        <title>Evolutionary Origins and Diversification of the Mycorrhizal Mutualists.</title>
        <authorList>
            <consortium name="DOE Joint Genome Institute"/>
            <consortium name="Mycorrhizal Genomics Consortium"/>
            <person name="Kohler A."/>
            <person name="Kuo A."/>
            <person name="Nagy L.G."/>
            <person name="Floudas D."/>
            <person name="Copeland A."/>
            <person name="Barry K.W."/>
            <person name="Cichocki N."/>
            <person name="Veneault-Fourrey C."/>
            <person name="LaButti K."/>
            <person name="Lindquist E.A."/>
            <person name="Lipzen A."/>
            <person name="Lundell T."/>
            <person name="Morin E."/>
            <person name="Murat C."/>
            <person name="Riley R."/>
            <person name="Ohm R."/>
            <person name="Sun H."/>
            <person name="Tunlid A."/>
            <person name="Henrissat B."/>
            <person name="Grigoriev I.V."/>
            <person name="Hibbett D.S."/>
            <person name="Martin F."/>
        </authorList>
    </citation>
    <scope>NUCLEOTIDE SEQUENCE [LARGE SCALE GENOMIC DNA]</scope>
    <source>
        <strain evidence="14">LaAM-08-1</strain>
    </source>
</reference>
<dbReference type="AlphaFoldDB" id="A0A0C9XYN9"/>
<keyword evidence="14" id="KW-1185">Reference proteome</keyword>
<dbReference type="GO" id="GO:0006465">
    <property type="term" value="P:signal peptide processing"/>
    <property type="evidence" value="ECO:0007669"/>
    <property type="project" value="InterPro"/>
</dbReference>
<dbReference type="InterPro" id="IPR000223">
    <property type="entry name" value="Pept_S26A_signal_pept_1"/>
</dbReference>
<evidence type="ECO:0000256" key="10">
    <source>
        <dbReference type="ARBA" id="ARBA00023136"/>
    </source>
</evidence>
<dbReference type="STRING" id="1095629.A0A0C9XYN9"/>
<evidence type="ECO:0000256" key="7">
    <source>
        <dbReference type="ARBA" id="ARBA00022801"/>
    </source>
</evidence>
<keyword evidence="10" id="KW-0472">Membrane</keyword>
<dbReference type="PANTHER" id="PTHR46041:SF2">
    <property type="entry name" value="MITOCHONDRIAL INNER MEMBRANE PROTEASE SUBUNIT 2"/>
    <property type="match status" value="1"/>
</dbReference>
<evidence type="ECO:0000256" key="6">
    <source>
        <dbReference type="ARBA" id="ARBA00022792"/>
    </source>
</evidence>
<dbReference type="PRINTS" id="PR00727">
    <property type="entry name" value="LEADERPTASE"/>
</dbReference>
<keyword evidence="5" id="KW-0812">Transmembrane</keyword>
<dbReference type="GO" id="GO:0004252">
    <property type="term" value="F:serine-type endopeptidase activity"/>
    <property type="evidence" value="ECO:0007669"/>
    <property type="project" value="InterPro"/>
</dbReference>
<dbReference type="EMBL" id="KN838551">
    <property type="protein sequence ID" value="KIK06814.1"/>
    <property type="molecule type" value="Genomic_DNA"/>
</dbReference>
<keyword evidence="4" id="KW-0645">Protease</keyword>
<keyword evidence="7" id="KW-0378">Hydrolase</keyword>
<dbReference type="Proteomes" id="UP000054477">
    <property type="component" value="Unassembled WGS sequence"/>
</dbReference>
<evidence type="ECO:0000256" key="8">
    <source>
        <dbReference type="ARBA" id="ARBA00022989"/>
    </source>
</evidence>
<name>A0A0C9XYN9_9AGAR</name>
<gene>
    <name evidence="13" type="ORF">K443DRAFT_2935</name>
</gene>
<evidence type="ECO:0000259" key="12">
    <source>
        <dbReference type="Pfam" id="PF10502"/>
    </source>
</evidence>
<feature type="active site" evidence="11">
    <location>
        <position position="87"/>
    </location>
</feature>
<evidence type="ECO:0000256" key="2">
    <source>
        <dbReference type="ARBA" id="ARBA00007066"/>
    </source>
</evidence>
<dbReference type="Pfam" id="PF10502">
    <property type="entry name" value="Peptidase_S26"/>
    <property type="match status" value="1"/>
</dbReference>
<dbReference type="HOGENOM" id="CLU_028723_4_1_1"/>